<evidence type="ECO:0000313" key="1">
    <source>
        <dbReference type="EMBL" id="KAF9645089.1"/>
    </source>
</evidence>
<gene>
    <name evidence="1" type="ORF">BDM02DRAFT_703684</name>
</gene>
<accession>A0ACB6Z6C5</accession>
<protein>
    <submittedName>
        <fullName evidence="1">DHS-like NAD/FAD-binding domain-containing protein</fullName>
    </submittedName>
</protein>
<keyword evidence="2" id="KW-1185">Reference proteome</keyword>
<evidence type="ECO:0000313" key="2">
    <source>
        <dbReference type="Proteomes" id="UP000886501"/>
    </source>
</evidence>
<comment type="caution">
    <text evidence="1">The sequence shown here is derived from an EMBL/GenBank/DDBJ whole genome shotgun (WGS) entry which is preliminary data.</text>
</comment>
<dbReference type="Proteomes" id="UP000886501">
    <property type="component" value="Unassembled WGS sequence"/>
</dbReference>
<dbReference type="EMBL" id="MU118104">
    <property type="protein sequence ID" value="KAF9645089.1"/>
    <property type="molecule type" value="Genomic_DNA"/>
</dbReference>
<reference evidence="1" key="2">
    <citation type="journal article" date="2020" name="Nat. Commun.">
        <title>Large-scale genome sequencing of mycorrhizal fungi provides insights into the early evolution of symbiotic traits.</title>
        <authorList>
            <person name="Miyauchi S."/>
            <person name="Kiss E."/>
            <person name="Kuo A."/>
            <person name="Drula E."/>
            <person name="Kohler A."/>
            <person name="Sanchez-Garcia M."/>
            <person name="Morin E."/>
            <person name="Andreopoulos B."/>
            <person name="Barry K.W."/>
            <person name="Bonito G."/>
            <person name="Buee M."/>
            <person name="Carver A."/>
            <person name="Chen C."/>
            <person name="Cichocki N."/>
            <person name="Clum A."/>
            <person name="Culley D."/>
            <person name="Crous P.W."/>
            <person name="Fauchery L."/>
            <person name="Girlanda M."/>
            <person name="Hayes R.D."/>
            <person name="Keri Z."/>
            <person name="LaButti K."/>
            <person name="Lipzen A."/>
            <person name="Lombard V."/>
            <person name="Magnuson J."/>
            <person name="Maillard F."/>
            <person name="Murat C."/>
            <person name="Nolan M."/>
            <person name="Ohm R.A."/>
            <person name="Pangilinan J."/>
            <person name="Pereira M.F."/>
            <person name="Perotto S."/>
            <person name="Peter M."/>
            <person name="Pfister S."/>
            <person name="Riley R."/>
            <person name="Sitrit Y."/>
            <person name="Stielow J.B."/>
            <person name="Szollosi G."/>
            <person name="Zifcakova L."/>
            <person name="Stursova M."/>
            <person name="Spatafora J.W."/>
            <person name="Tedersoo L."/>
            <person name="Vaario L.M."/>
            <person name="Yamada A."/>
            <person name="Yan M."/>
            <person name="Wang P."/>
            <person name="Xu J."/>
            <person name="Bruns T."/>
            <person name="Baldrian P."/>
            <person name="Vilgalys R."/>
            <person name="Dunand C."/>
            <person name="Henrissat B."/>
            <person name="Grigoriev I.V."/>
            <person name="Hibbett D."/>
            <person name="Nagy L.G."/>
            <person name="Martin F.M."/>
        </authorList>
    </citation>
    <scope>NUCLEOTIDE SEQUENCE</scope>
    <source>
        <strain evidence="1">P2</strain>
    </source>
</reference>
<reference evidence="1" key="1">
    <citation type="submission" date="2019-10" db="EMBL/GenBank/DDBJ databases">
        <authorList>
            <consortium name="DOE Joint Genome Institute"/>
            <person name="Kuo A."/>
            <person name="Miyauchi S."/>
            <person name="Kiss E."/>
            <person name="Drula E."/>
            <person name="Kohler A."/>
            <person name="Sanchez-Garcia M."/>
            <person name="Andreopoulos B."/>
            <person name="Barry K.W."/>
            <person name="Bonito G."/>
            <person name="Buee M."/>
            <person name="Carver A."/>
            <person name="Chen C."/>
            <person name="Cichocki N."/>
            <person name="Clum A."/>
            <person name="Culley D."/>
            <person name="Crous P.W."/>
            <person name="Fauchery L."/>
            <person name="Girlanda M."/>
            <person name="Hayes R."/>
            <person name="Keri Z."/>
            <person name="Labutti K."/>
            <person name="Lipzen A."/>
            <person name="Lombard V."/>
            <person name="Magnuson J."/>
            <person name="Maillard F."/>
            <person name="Morin E."/>
            <person name="Murat C."/>
            <person name="Nolan M."/>
            <person name="Ohm R."/>
            <person name="Pangilinan J."/>
            <person name="Pereira M."/>
            <person name="Perotto S."/>
            <person name="Peter M."/>
            <person name="Riley R."/>
            <person name="Sitrit Y."/>
            <person name="Stielow B."/>
            <person name="Szollosi G."/>
            <person name="Zifcakova L."/>
            <person name="Stursova M."/>
            <person name="Spatafora J.W."/>
            <person name="Tedersoo L."/>
            <person name="Vaario L.-M."/>
            <person name="Yamada A."/>
            <person name="Yan M."/>
            <person name="Wang P."/>
            <person name="Xu J."/>
            <person name="Bruns T."/>
            <person name="Baldrian P."/>
            <person name="Vilgalys R."/>
            <person name="Henrissat B."/>
            <person name="Grigoriev I.V."/>
            <person name="Hibbett D."/>
            <person name="Nagy L.G."/>
            <person name="Martin F.M."/>
        </authorList>
    </citation>
    <scope>NUCLEOTIDE SEQUENCE</scope>
    <source>
        <strain evidence="1">P2</strain>
    </source>
</reference>
<organism evidence="1 2">
    <name type="scientific">Thelephora ganbajun</name>
    <name type="common">Ganba fungus</name>
    <dbReference type="NCBI Taxonomy" id="370292"/>
    <lineage>
        <taxon>Eukaryota</taxon>
        <taxon>Fungi</taxon>
        <taxon>Dikarya</taxon>
        <taxon>Basidiomycota</taxon>
        <taxon>Agaricomycotina</taxon>
        <taxon>Agaricomycetes</taxon>
        <taxon>Thelephorales</taxon>
        <taxon>Thelephoraceae</taxon>
        <taxon>Thelephora</taxon>
    </lineage>
</organism>
<sequence length="510" mass="55677">MTVFLPLQEGTVAPPFPSFLCPASEPTDYWKRVIKAILKAKHIAVVCGAGISVQAGIPDFRSSNGLFQSLKKDNPSLSSGRDLFDASVFKAEDTTALFCQMIAQLAEMSESAEPTQFHHLLRALDDRGKLLRVYTQNIDALESKSGLTFGVPEIGGPRGKPKSKVGPPASQDMPGRLPSPPPEIPRCIPLHGTLGTMHCVSCTHVFPLRDHLEHLISGIPPYCPECTTLEKLRQMSGKRSRGIGKLRPSVVLYNEDHKDGEHVGEVVRKDLTGSSPRADLLLVVGTSLRVPGTKRIVREFSKAVRLRATKANANTNTTSEGDQQIPTSSPRRTPVANEGPITSVYLNLDFPVPTRDWEGVFDVWLKGDAQQFAVAIKAELEKADAAKEAALERKRKREEAAVDAATLAALGEVQIEPQSKKHKISKKKPSKPPPLSASTLSPANPHLTPKSKVPPVSANLTRIDRLPSPDEDSDSSRREKLYLKIPGLGSRMDLKYSYRVTMGKPTAKLK</sequence>
<name>A0ACB6Z6C5_THEGA</name>
<proteinExistence type="predicted"/>